<reference evidence="2 4" key="1">
    <citation type="submission" date="2016-01" db="EMBL/GenBank/DDBJ databases">
        <title>Genome sequence of Oerskovia enterophila VJag, an agar and cellulose degrading bacterium.</title>
        <authorList>
            <person name="Poehlein A."/>
            <person name="Jag V."/>
            <person name="Bengelsdorf F."/>
            <person name="Duerre P."/>
            <person name="Daniel R."/>
        </authorList>
    </citation>
    <scope>NUCLEOTIDE SEQUENCE [LARGE SCALE GENOMIC DNA]</scope>
    <source>
        <strain evidence="2 4">VJag</strain>
    </source>
</reference>
<dbReference type="RefSeq" id="WP_056760757.1">
    <property type="nucleotide sequence ID" value="NZ_LRIE01000085.1"/>
</dbReference>
<evidence type="ECO:0000313" key="4">
    <source>
        <dbReference type="Proteomes" id="UP000076447"/>
    </source>
</evidence>
<name>A0A163PRD7_9CELL</name>
<feature type="transmembrane region" description="Helical" evidence="1">
    <location>
        <begin position="233"/>
        <end position="254"/>
    </location>
</feature>
<keyword evidence="1" id="KW-1133">Transmembrane helix</keyword>
<dbReference type="Proteomes" id="UP000093412">
    <property type="component" value="Unassembled WGS sequence"/>
</dbReference>
<organism evidence="2 4">
    <name type="scientific">Oerskovia enterophila</name>
    <dbReference type="NCBI Taxonomy" id="43678"/>
    <lineage>
        <taxon>Bacteria</taxon>
        <taxon>Bacillati</taxon>
        <taxon>Actinomycetota</taxon>
        <taxon>Actinomycetes</taxon>
        <taxon>Micrococcales</taxon>
        <taxon>Cellulomonadaceae</taxon>
        <taxon>Oerskovia</taxon>
    </lineage>
</organism>
<evidence type="ECO:0000256" key="1">
    <source>
        <dbReference type="SAM" id="Phobius"/>
    </source>
</evidence>
<protein>
    <recommendedName>
        <fullName evidence="6">ABC-2 family transporter protein</fullName>
    </recommendedName>
</protein>
<proteinExistence type="predicted"/>
<feature type="transmembrane region" description="Helical" evidence="1">
    <location>
        <begin position="116"/>
        <end position="141"/>
    </location>
</feature>
<dbReference type="OrthoDB" id="4862385at2"/>
<dbReference type="Proteomes" id="UP000076447">
    <property type="component" value="Unassembled WGS sequence"/>
</dbReference>
<comment type="caution">
    <text evidence="2">The sequence shown here is derived from an EMBL/GenBank/DDBJ whole genome shotgun (WGS) entry which is preliminary data.</text>
</comment>
<gene>
    <name evidence="3" type="ORF">OERS_29120</name>
    <name evidence="2" type="ORF">OJAG_37440</name>
</gene>
<feature type="transmembrane region" description="Helical" evidence="1">
    <location>
        <begin position="46"/>
        <end position="64"/>
    </location>
</feature>
<evidence type="ECO:0008006" key="6">
    <source>
        <dbReference type="Google" id="ProtNLM"/>
    </source>
</evidence>
<evidence type="ECO:0000313" key="5">
    <source>
        <dbReference type="Proteomes" id="UP000093412"/>
    </source>
</evidence>
<dbReference type="STRING" id="43678.OJAG_37440"/>
<keyword evidence="1" id="KW-0812">Transmembrane</keyword>
<evidence type="ECO:0000313" key="2">
    <source>
        <dbReference type="EMBL" id="KZM33426.1"/>
    </source>
</evidence>
<keyword evidence="1" id="KW-0472">Membrane</keyword>
<dbReference type="EMBL" id="MAQA01000038">
    <property type="protein sequence ID" value="OCI30346.1"/>
    <property type="molecule type" value="Genomic_DNA"/>
</dbReference>
<accession>A0A163PRD7</accession>
<dbReference type="AlphaFoldDB" id="A0A163PRD7"/>
<reference evidence="3 5" key="2">
    <citation type="submission" date="2016-06" db="EMBL/GenBank/DDBJ databases">
        <title>Genome sequence of Oerskovia enterophila DSM 43852.</title>
        <authorList>
            <person name="Poehlein A."/>
            <person name="Jag V."/>
            <person name="Bengelsdorf F.R."/>
            <person name="Daniel R."/>
            <person name="Duerre P."/>
        </authorList>
    </citation>
    <scope>NUCLEOTIDE SEQUENCE [LARGE SCALE GENOMIC DNA]</scope>
    <source>
        <strain evidence="3 5">DSM 43852</strain>
    </source>
</reference>
<evidence type="ECO:0000313" key="3">
    <source>
        <dbReference type="EMBL" id="OCI30346.1"/>
    </source>
</evidence>
<dbReference type="PATRIC" id="fig|43678.3.peg.3912"/>
<keyword evidence="5" id="KW-1185">Reference proteome</keyword>
<sequence>MTENLVGPAALTDRAVQRAEVRRTAEKRSLRTATWNMTAGSWTVGVWYWAIVVVVAAVIGYLGGQTNTFEGEPIEGVVNGSVKFFLFVLGIIFPIGSIAVHVAAGGTRRSLIRAAWLTAGVVGVTFGLAAALLGYAEWAVFRSLGWLPTLESSQLDVDARVLGTVFLSQVFFCAVYWLVGAAIGMGYYRLRFLRGTFALPLLLVPVALVELAFQSGYFGKPFAQAVGLDDLEVLIAAVGGLVALAAAAFAFRLVTRSVAIAPVTT</sequence>
<feature type="transmembrane region" description="Helical" evidence="1">
    <location>
        <begin position="84"/>
        <end position="104"/>
    </location>
</feature>
<feature type="transmembrane region" description="Helical" evidence="1">
    <location>
        <begin position="161"/>
        <end position="180"/>
    </location>
</feature>
<dbReference type="EMBL" id="LRIE01000085">
    <property type="protein sequence ID" value="KZM33426.1"/>
    <property type="molecule type" value="Genomic_DNA"/>
</dbReference>
<feature type="transmembrane region" description="Helical" evidence="1">
    <location>
        <begin position="192"/>
        <end position="213"/>
    </location>
</feature>